<keyword evidence="1" id="KW-0472">Membrane</keyword>
<comment type="caution">
    <text evidence="2">The sequence shown here is derived from an EMBL/GenBank/DDBJ whole genome shotgun (WGS) entry which is preliminary data.</text>
</comment>
<evidence type="ECO:0000256" key="1">
    <source>
        <dbReference type="SAM" id="Phobius"/>
    </source>
</evidence>
<feature type="transmembrane region" description="Helical" evidence="1">
    <location>
        <begin position="20"/>
        <end position="39"/>
    </location>
</feature>
<organism evidence="2 3">
    <name type="scientific">Liparis tanakae</name>
    <name type="common">Tanaka's snailfish</name>
    <dbReference type="NCBI Taxonomy" id="230148"/>
    <lineage>
        <taxon>Eukaryota</taxon>
        <taxon>Metazoa</taxon>
        <taxon>Chordata</taxon>
        <taxon>Craniata</taxon>
        <taxon>Vertebrata</taxon>
        <taxon>Euteleostomi</taxon>
        <taxon>Actinopterygii</taxon>
        <taxon>Neopterygii</taxon>
        <taxon>Teleostei</taxon>
        <taxon>Neoteleostei</taxon>
        <taxon>Acanthomorphata</taxon>
        <taxon>Eupercaria</taxon>
        <taxon>Perciformes</taxon>
        <taxon>Cottioidei</taxon>
        <taxon>Cottales</taxon>
        <taxon>Liparidae</taxon>
        <taxon>Liparis</taxon>
    </lineage>
</organism>
<keyword evidence="1" id="KW-1133">Transmembrane helix</keyword>
<accession>A0A4Z2IHZ3</accession>
<evidence type="ECO:0000313" key="3">
    <source>
        <dbReference type="Proteomes" id="UP000314294"/>
    </source>
</evidence>
<gene>
    <name evidence="2" type="ORF">EYF80_012190</name>
</gene>
<proteinExistence type="predicted"/>
<keyword evidence="3" id="KW-1185">Reference proteome</keyword>
<protein>
    <submittedName>
        <fullName evidence="2">Uncharacterized protein</fullName>
    </submittedName>
</protein>
<dbReference type="EMBL" id="SRLO01000081">
    <property type="protein sequence ID" value="TNN77600.1"/>
    <property type="molecule type" value="Genomic_DNA"/>
</dbReference>
<evidence type="ECO:0000313" key="2">
    <source>
        <dbReference type="EMBL" id="TNN77600.1"/>
    </source>
</evidence>
<sequence>MAFSLLDHLTNGWLALSSSRHIVICSMLAAWLSLTVFCFSHMSSRVRPFFSSSSLLMADTLSSSS</sequence>
<reference evidence="2 3" key="1">
    <citation type="submission" date="2019-03" db="EMBL/GenBank/DDBJ databases">
        <title>First draft genome of Liparis tanakae, snailfish: a comprehensive survey of snailfish specific genes.</title>
        <authorList>
            <person name="Kim W."/>
            <person name="Song I."/>
            <person name="Jeong J.-H."/>
            <person name="Kim D."/>
            <person name="Kim S."/>
            <person name="Ryu S."/>
            <person name="Song J.Y."/>
            <person name="Lee S.K."/>
        </authorList>
    </citation>
    <scope>NUCLEOTIDE SEQUENCE [LARGE SCALE GENOMIC DNA]</scope>
    <source>
        <tissue evidence="2">Muscle</tissue>
    </source>
</reference>
<name>A0A4Z2IHZ3_9TELE</name>
<dbReference type="Proteomes" id="UP000314294">
    <property type="component" value="Unassembled WGS sequence"/>
</dbReference>
<dbReference type="AlphaFoldDB" id="A0A4Z2IHZ3"/>
<keyword evidence="1" id="KW-0812">Transmembrane</keyword>